<accession>A0A1Q3F8N0</accession>
<feature type="signal peptide" evidence="8">
    <location>
        <begin position="1"/>
        <end position="27"/>
    </location>
</feature>
<name>A0A1Q3F8N0_CULTA</name>
<comment type="similarity">
    <text evidence="2">Belongs to the twisted gastrulation protein family.</text>
</comment>
<dbReference type="PROSITE" id="PS51257">
    <property type="entry name" value="PROKAR_LIPOPROTEIN"/>
    <property type="match status" value="1"/>
</dbReference>
<evidence type="ECO:0000256" key="4">
    <source>
        <dbReference type="ARBA" id="ARBA00022525"/>
    </source>
</evidence>
<sequence length="253" mass="28316">MASRKILLVTLAAGTVGLLFLAQFAYACNEMVCASIVSKCMLTQSCKCDMKNCSCCKECSECLSYLYTECCSCLEMCPKPNETMNELSKQSHVEELEGFESLFTVLTLEEDPEERWRIFTFPIDFDAALYGSSGEGRTKYIMHSSDNDLKPRYDDSSKVTVNCTVAYMSQCMSWNKCKESCVTMGASSYRWFHDGCCQCVGQTCINYGINESRCRECPENKDLDLDDFPNEDELDYGDGVGPLDNGGVESTNI</sequence>
<organism evidence="11">
    <name type="scientific">Culex tarsalis</name>
    <name type="common">Encephalitis mosquito</name>
    <dbReference type="NCBI Taxonomy" id="7177"/>
    <lineage>
        <taxon>Eukaryota</taxon>
        <taxon>Metazoa</taxon>
        <taxon>Ecdysozoa</taxon>
        <taxon>Arthropoda</taxon>
        <taxon>Hexapoda</taxon>
        <taxon>Insecta</taxon>
        <taxon>Pterygota</taxon>
        <taxon>Neoptera</taxon>
        <taxon>Endopterygota</taxon>
        <taxon>Diptera</taxon>
        <taxon>Nematocera</taxon>
        <taxon>Culicoidea</taxon>
        <taxon>Culicidae</taxon>
        <taxon>Culicinae</taxon>
        <taxon>Culicini</taxon>
        <taxon>Culex</taxon>
        <taxon>Culex</taxon>
    </lineage>
</organism>
<dbReference type="InterPro" id="IPR006761">
    <property type="entry name" value="Tsg"/>
</dbReference>
<dbReference type="AlphaFoldDB" id="A0A1Q3F8N0"/>
<dbReference type="InterPro" id="IPR057635">
    <property type="entry name" value="Tsg_N"/>
</dbReference>
<dbReference type="GO" id="GO:0005615">
    <property type="term" value="C:extracellular space"/>
    <property type="evidence" value="ECO:0007669"/>
    <property type="project" value="TreeGrafter"/>
</dbReference>
<reference evidence="11" key="1">
    <citation type="submission" date="2017-01" db="EMBL/GenBank/DDBJ databases">
        <title>A deep insight into the sialotranscriptome of adult male and female Cluex tarsalis mosquitoes.</title>
        <authorList>
            <person name="Ribeiro J.M."/>
            <person name="Moreira F."/>
            <person name="Bernard K.A."/>
            <person name="Calvo E."/>
        </authorList>
    </citation>
    <scope>NUCLEOTIDE SEQUENCE</scope>
    <source>
        <strain evidence="11">Kern County</strain>
        <tissue evidence="11">Salivary glands</tissue>
    </source>
</reference>
<comment type="subcellular location">
    <subcellularLocation>
        <location evidence="1">Secreted</location>
    </subcellularLocation>
</comment>
<evidence type="ECO:0000256" key="6">
    <source>
        <dbReference type="ARBA" id="ARBA00023180"/>
    </source>
</evidence>
<evidence type="ECO:0000256" key="5">
    <source>
        <dbReference type="ARBA" id="ARBA00022729"/>
    </source>
</evidence>
<evidence type="ECO:0000259" key="9">
    <source>
        <dbReference type="Pfam" id="PF04668"/>
    </source>
</evidence>
<evidence type="ECO:0000259" key="10">
    <source>
        <dbReference type="Pfam" id="PF23782"/>
    </source>
</evidence>
<dbReference type="PANTHER" id="PTHR12312:SF16">
    <property type="entry name" value="TWISTED GASTRULATION PROTEIN HOMOLOG 1-A-RELATED"/>
    <property type="match status" value="1"/>
</dbReference>
<keyword evidence="4" id="KW-0964">Secreted</keyword>
<evidence type="ECO:0000256" key="8">
    <source>
        <dbReference type="SAM" id="SignalP"/>
    </source>
</evidence>
<feature type="domain" description="Tsg N-terminal" evidence="10">
    <location>
        <begin position="27"/>
        <end position="83"/>
    </location>
</feature>
<keyword evidence="3" id="KW-0217">Developmental protein</keyword>
<proteinExistence type="inferred from homology"/>
<evidence type="ECO:0000256" key="2">
    <source>
        <dbReference type="ARBA" id="ARBA00010047"/>
    </source>
</evidence>
<dbReference type="EMBL" id="GFDL01011197">
    <property type="protein sequence ID" value="JAV23848.1"/>
    <property type="molecule type" value="Transcribed_RNA"/>
</dbReference>
<feature type="region of interest" description="Disordered" evidence="7">
    <location>
        <begin position="234"/>
        <end position="253"/>
    </location>
</feature>
<dbReference type="GO" id="GO:0030510">
    <property type="term" value="P:regulation of BMP signaling pathway"/>
    <property type="evidence" value="ECO:0007669"/>
    <property type="project" value="TreeGrafter"/>
</dbReference>
<protein>
    <submittedName>
        <fullName evidence="11">Putative twisted gastrulation</fullName>
    </submittedName>
</protein>
<feature type="chain" id="PRO_5011958893" evidence="8">
    <location>
        <begin position="28"/>
        <end position="253"/>
    </location>
</feature>
<keyword evidence="6" id="KW-0325">Glycoprotein</keyword>
<evidence type="ECO:0000256" key="3">
    <source>
        <dbReference type="ARBA" id="ARBA00022473"/>
    </source>
</evidence>
<dbReference type="PANTHER" id="PTHR12312">
    <property type="entry name" value="TWISTED GASTRULATION PROTEIN HOMOLOG 1-A-RELATED"/>
    <property type="match status" value="1"/>
</dbReference>
<dbReference type="Pfam" id="PF04668">
    <property type="entry name" value="Tsg"/>
    <property type="match status" value="1"/>
</dbReference>
<dbReference type="Pfam" id="PF23782">
    <property type="entry name" value="Tsg_N"/>
    <property type="match status" value="1"/>
</dbReference>
<evidence type="ECO:0000313" key="11">
    <source>
        <dbReference type="EMBL" id="JAV23848.1"/>
    </source>
</evidence>
<dbReference type="InterPro" id="IPR057726">
    <property type="entry name" value="Tsg_C"/>
</dbReference>
<feature type="domain" description="Tsg C-terminal" evidence="9">
    <location>
        <begin position="87"/>
        <end position="218"/>
    </location>
</feature>
<evidence type="ECO:0000256" key="7">
    <source>
        <dbReference type="SAM" id="MobiDB-lite"/>
    </source>
</evidence>
<keyword evidence="5 8" id="KW-0732">Signal</keyword>
<evidence type="ECO:0000256" key="1">
    <source>
        <dbReference type="ARBA" id="ARBA00004613"/>
    </source>
</evidence>